<dbReference type="InterPro" id="IPR044492">
    <property type="entry name" value="P_typ_ATPase_HD_dom"/>
</dbReference>
<proteinExistence type="inferred from homology"/>
<dbReference type="SFLD" id="SFLDS00003">
    <property type="entry name" value="Haloacid_Dehalogenase"/>
    <property type="match status" value="1"/>
</dbReference>
<evidence type="ECO:0000256" key="3">
    <source>
        <dbReference type="ARBA" id="ARBA00022692"/>
    </source>
</evidence>
<dbReference type="GO" id="GO:0046872">
    <property type="term" value="F:metal ion binding"/>
    <property type="evidence" value="ECO:0007669"/>
    <property type="project" value="UniProtKB-KW"/>
</dbReference>
<evidence type="ECO:0000256" key="6">
    <source>
        <dbReference type="ARBA" id="ARBA00022989"/>
    </source>
</evidence>
<evidence type="ECO:0000256" key="7">
    <source>
        <dbReference type="ARBA" id="ARBA00023136"/>
    </source>
</evidence>
<dbReference type="Gene3D" id="2.70.150.10">
    <property type="entry name" value="Calcium-transporting ATPase, cytoplasmic transduction domain A"/>
    <property type="match status" value="1"/>
</dbReference>
<keyword evidence="4" id="KW-0479">Metal-binding</keyword>
<dbReference type="PROSITE" id="PS00154">
    <property type="entry name" value="ATPASE_E1_E2"/>
    <property type="match status" value="1"/>
</dbReference>
<dbReference type="InterPro" id="IPR023299">
    <property type="entry name" value="ATPase_P-typ_cyto_dom_N"/>
</dbReference>
<dbReference type="InterPro" id="IPR001757">
    <property type="entry name" value="P_typ_ATPase"/>
</dbReference>
<protein>
    <submittedName>
        <fullName evidence="10">Cation-translocating P-type ATPase</fullName>
    </submittedName>
</protein>
<dbReference type="SUPFAM" id="SSF56784">
    <property type="entry name" value="HAD-like"/>
    <property type="match status" value="1"/>
</dbReference>
<dbReference type="NCBIfam" id="TIGR01494">
    <property type="entry name" value="ATPase_P-type"/>
    <property type="match status" value="1"/>
</dbReference>
<dbReference type="GO" id="GO:0016020">
    <property type="term" value="C:membrane"/>
    <property type="evidence" value="ECO:0007669"/>
    <property type="project" value="UniProtKB-SubCell"/>
</dbReference>
<dbReference type="Pfam" id="PF00702">
    <property type="entry name" value="Hydrolase"/>
    <property type="match status" value="1"/>
</dbReference>
<dbReference type="SUPFAM" id="SSF81665">
    <property type="entry name" value="Calcium ATPase, transmembrane domain M"/>
    <property type="match status" value="1"/>
</dbReference>
<dbReference type="SFLD" id="SFLDG00002">
    <property type="entry name" value="C1.7:_P-type_atpase_like"/>
    <property type="match status" value="1"/>
</dbReference>
<dbReference type="InterPro" id="IPR023214">
    <property type="entry name" value="HAD_sf"/>
</dbReference>
<feature type="transmembrane region" description="Helical" evidence="8">
    <location>
        <begin position="54"/>
        <end position="78"/>
    </location>
</feature>
<evidence type="ECO:0000259" key="9">
    <source>
        <dbReference type="Pfam" id="PF00122"/>
    </source>
</evidence>
<dbReference type="EMBL" id="CP137641">
    <property type="protein sequence ID" value="WOX54890.1"/>
    <property type="molecule type" value="Genomic_DNA"/>
</dbReference>
<dbReference type="InterPro" id="IPR036412">
    <property type="entry name" value="HAD-like_sf"/>
</dbReference>
<keyword evidence="6 8" id="KW-1133">Transmembrane helix</keyword>
<dbReference type="SFLD" id="SFLDF00027">
    <property type="entry name" value="p-type_atpase"/>
    <property type="match status" value="1"/>
</dbReference>
<gene>
    <name evidence="10" type="ORF">R6Y95_05305</name>
</gene>
<dbReference type="SUPFAM" id="SSF81653">
    <property type="entry name" value="Calcium ATPase, transduction domain A"/>
    <property type="match status" value="1"/>
</dbReference>
<evidence type="ECO:0000313" key="11">
    <source>
        <dbReference type="Proteomes" id="UP001626603"/>
    </source>
</evidence>
<feature type="transmembrane region" description="Helical" evidence="8">
    <location>
        <begin position="586"/>
        <end position="609"/>
    </location>
</feature>
<dbReference type="PRINTS" id="PR00119">
    <property type="entry name" value="CATATPASE"/>
</dbReference>
<evidence type="ECO:0000313" key="10">
    <source>
        <dbReference type="EMBL" id="WOX54890.1"/>
    </source>
</evidence>
<comment type="similarity">
    <text evidence="2">Belongs to the cation transport ATPase (P-type) (TC 3.A.3) family. Type IB subfamily.</text>
</comment>
<accession>A0ABD8A6V7</accession>
<dbReference type="InterPro" id="IPR023298">
    <property type="entry name" value="ATPase_P-typ_TM_dom_sf"/>
</dbReference>
<feature type="transmembrane region" description="Helical" evidence="8">
    <location>
        <begin position="277"/>
        <end position="302"/>
    </location>
</feature>
<dbReference type="Pfam" id="PF00122">
    <property type="entry name" value="E1-E2_ATPase"/>
    <property type="match status" value="1"/>
</dbReference>
<dbReference type="InterPro" id="IPR027256">
    <property type="entry name" value="P-typ_ATPase_IB"/>
</dbReference>
<evidence type="ECO:0000256" key="1">
    <source>
        <dbReference type="ARBA" id="ARBA00004370"/>
    </source>
</evidence>
<keyword evidence="11" id="KW-1185">Reference proteome</keyword>
<dbReference type="Proteomes" id="UP001626603">
    <property type="component" value="Chromosome"/>
</dbReference>
<feature type="transmembrane region" description="Helical" evidence="8">
    <location>
        <begin position="615"/>
        <end position="638"/>
    </location>
</feature>
<name>A0ABD8A6V7_9EURY</name>
<dbReference type="Gene3D" id="3.40.50.1000">
    <property type="entry name" value="HAD superfamily/HAD-like"/>
    <property type="match status" value="1"/>
</dbReference>
<organism evidence="10 11">
    <name type="scientific">Methanoculleus palmolei</name>
    <dbReference type="NCBI Taxonomy" id="72612"/>
    <lineage>
        <taxon>Archaea</taxon>
        <taxon>Methanobacteriati</taxon>
        <taxon>Methanobacteriota</taxon>
        <taxon>Stenosarchaea group</taxon>
        <taxon>Methanomicrobia</taxon>
        <taxon>Methanomicrobiales</taxon>
        <taxon>Methanomicrobiaceae</taxon>
        <taxon>Methanoculleus</taxon>
    </lineage>
</organism>
<dbReference type="PANTHER" id="PTHR48085">
    <property type="entry name" value="CADMIUM/ZINC-TRANSPORTING ATPASE HMA2-RELATED"/>
    <property type="match status" value="1"/>
</dbReference>
<keyword evidence="5" id="KW-1278">Translocase</keyword>
<reference evidence="10 11" key="1">
    <citation type="submission" date="2023-10" db="EMBL/GenBank/DDBJ databases">
        <title>The complete genome sequence of Methanoculleus palmolei DSM 4273.</title>
        <authorList>
            <person name="Lai S.-J."/>
            <person name="You Y.-T."/>
            <person name="Chen S.-C."/>
        </authorList>
    </citation>
    <scope>NUCLEOTIDE SEQUENCE [LARGE SCALE GENOMIC DNA]</scope>
    <source>
        <strain evidence="10 11">DSM 4273</strain>
    </source>
</reference>
<evidence type="ECO:0000256" key="2">
    <source>
        <dbReference type="ARBA" id="ARBA00006024"/>
    </source>
</evidence>
<feature type="transmembrane region" description="Helical" evidence="8">
    <location>
        <begin position="28"/>
        <end position="47"/>
    </location>
</feature>
<dbReference type="InterPro" id="IPR008250">
    <property type="entry name" value="ATPase_P-typ_transduc_dom_A_sf"/>
</dbReference>
<comment type="subcellular location">
    <subcellularLocation>
        <location evidence="1">Membrane</location>
    </subcellularLocation>
</comment>
<keyword evidence="3 8" id="KW-0812">Transmembrane</keyword>
<evidence type="ECO:0000256" key="8">
    <source>
        <dbReference type="SAM" id="Phobius"/>
    </source>
</evidence>
<dbReference type="AlphaFoldDB" id="A0ABD8A6V7"/>
<dbReference type="InterPro" id="IPR059000">
    <property type="entry name" value="ATPase_P-type_domA"/>
</dbReference>
<feature type="transmembrane region" description="Helical" evidence="8">
    <location>
        <begin position="251"/>
        <end position="271"/>
    </location>
</feature>
<feature type="transmembrane region" description="Helical" evidence="8">
    <location>
        <begin position="90"/>
        <end position="117"/>
    </location>
</feature>
<dbReference type="InterPro" id="IPR018303">
    <property type="entry name" value="ATPase_P-typ_P_site"/>
</dbReference>
<dbReference type="InterPro" id="IPR051014">
    <property type="entry name" value="Cation_Transport_ATPase_IB"/>
</dbReference>
<dbReference type="NCBIfam" id="TIGR01525">
    <property type="entry name" value="ATPase-IB_hvy"/>
    <property type="match status" value="1"/>
</dbReference>
<evidence type="ECO:0000256" key="4">
    <source>
        <dbReference type="ARBA" id="ARBA00022723"/>
    </source>
</evidence>
<dbReference type="PANTHER" id="PTHR48085:SF5">
    <property type="entry name" value="CADMIUM_ZINC-TRANSPORTING ATPASE HMA4-RELATED"/>
    <property type="match status" value="1"/>
</dbReference>
<keyword evidence="7 8" id="KW-0472">Membrane</keyword>
<dbReference type="Gene3D" id="3.40.1110.10">
    <property type="entry name" value="Calcium-transporting ATPase, cytoplasmic domain N"/>
    <property type="match status" value="1"/>
</dbReference>
<feature type="domain" description="P-type ATPase A" evidence="9">
    <location>
        <begin position="136"/>
        <end position="234"/>
    </location>
</feature>
<evidence type="ECO:0000256" key="5">
    <source>
        <dbReference type="ARBA" id="ARBA00022967"/>
    </source>
</evidence>
<sequence length="659" mass="67926">MALECDTHGWSCSPSCCGSGGLDAREAVRIGAAGVLLGAALAAEHFALSLPIPVAVLSLGSLVLTGLPIIVGTVQGLLQRQRNVGELASIAIVAALYLGEFTVAAELGFIMALGEVAEEYAHRRSRRDIEAIAADTPRYAFVVRDGETVRAALSEIGPGDRVLVRPGDVVPVDGTVATGTSAVDESHLTGESIPVEKGPGDAVYAGTINHDGALQVTVLRVGDRSAYGKIMQMVREAEERRPPSRPLVDRLAVVYTPVMLAAAGVVLLATGDLQRSISLLIVACPCALLLATPSAVLAAIGAGARRGVLIRGGEYLEACSKIDTVVFDKTGTLTLGDLHVTKVVPFCGRTVEGVLRVAAVAEAGSEHPVARAILDAAPEPGSHAADATEMHLHPGGGIEARSGEARIVVGSARLLALTGIPLPEEARAVRDTLAASGVTPVFVAVDEEVVGVIGLQDRLRPESVEVIERLRREGIETIAMLTGDHEVVARRVAAEAGIPEDAVYAGLLPGQKQEYVETLQTGGRTVCFVGDGTNDGPALARADIGVSIGSREDTVALETSHVVLMRGGLAELPDFLRLGKRAARTITANVLFALAFSFSMIALAALGILSPAGGAIAHQAGTLIVLANSASLAGRAFVDLPGGRFGRHGPGSCPAADGL</sequence>